<evidence type="ECO:0000313" key="2">
    <source>
        <dbReference type="EMBL" id="CAI2366165.1"/>
    </source>
</evidence>
<dbReference type="EMBL" id="CAMPGE010007244">
    <property type="protein sequence ID" value="CAI2366165.1"/>
    <property type="molecule type" value="Genomic_DNA"/>
</dbReference>
<proteinExistence type="predicted"/>
<evidence type="ECO:0000313" key="3">
    <source>
        <dbReference type="Proteomes" id="UP001295684"/>
    </source>
</evidence>
<feature type="region of interest" description="Disordered" evidence="1">
    <location>
        <begin position="1"/>
        <end position="22"/>
    </location>
</feature>
<sequence length="347" mass="40268">MEKRGCKGQGSARATEGSYPEDCEGKLEEIGQISDLCKSSRSSSKASAKSERAQAPRQRDLMRKEKLVKVRKDGIETDCRHICRDQTTVKDHSLIGKEREETNVNIQLNKLLNKFENRVFKSLKYLRGGYLFKYLTKLLWHDEQVTFHIMDSKMKRFKFSLKFFAECRNQYKTKKAIRDFSQKSTHNRVLNILSNSTFRKGRRKKLVSIGLYLPAISQIAHKVCGQVTLDYFSFTEPQLKRLFMLFRHKTCIKFDCCHFHLNRIPNLSKCLHKTTLKQISFRDPPDSGSFVLKSKFTEYKTLIFGFGNSDLTKSLQGLYLDVSRKLQHLLGKFLDEYEIGNASVVVC</sequence>
<gene>
    <name evidence="2" type="ORF">ECRASSUSDP1_LOCUS7436</name>
</gene>
<keyword evidence="3" id="KW-1185">Reference proteome</keyword>
<accession>A0AAD1UIR3</accession>
<feature type="compositionally biased region" description="Basic and acidic residues" evidence="1">
    <location>
        <begin position="48"/>
        <end position="61"/>
    </location>
</feature>
<evidence type="ECO:0000256" key="1">
    <source>
        <dbReference type="SAM" id="MobiDB-lite"/>
    </source>
</evidence>
<dbReference type="AlphaFoldDB" id="A0AAD1UIR3"/>
<comment type="caution">
    <text evidence="2">The sequence shown here is derived from an EMBL/GenBank/DDBJ whole genome shotgun (WGS) entry which is preliminary data.</text>
</comment>
<protein>
    <submittedName>
        <fullName evidence="2">Uncharacterized protein</fullName>
    </submittedName>
</protein>
<feature type="region of interest" description="Disordered" evidence="1">
    <location>
        <begin position="34"/>
        <end position="61"/>
    </location>
</feature>
<dbReference type="Proteomes" id="UP001295684">
    <property type="component" value="Unassembled WGS sequence"/>
</dbReference>
<name>A0AAD1UIR3_EUPCR</name>
<organism evidence="2 3">
    <name type="scientific">Euplotes crassus</name>
    <dbReference type="NCBI Taxonomy" id="5936"/>
    <lineage>
        <taxon>Eukaryota</taxon>
        <taxon>Sar</taxon>
        <taxon>Alveolata</taxon>
        <taxon>Ciliophora</taxon>
        <taxon>Intramacronucleata</taxon>
        <taxon>Spirotrichea</taxon>
        <taxon>Hypotrichia</taxon>
        <taxon>Euplotida</taxon>
        <taxon>Euplotidae</taxon>
        <taxon>Moneuplotes</taxon>
    </lineage>
</organism>
<reference evidence="2" key="1">
    <citation type="submission" date="2023-07" db="EMBL/GenBank/DDBJ databases">
        <authorList>
            <consortium name="AG Swart"/>
            <person name="Singh M."/>
            <person name="Singh A."/>
            <person name="Seah K."/>
            <person name="Emmerich C."/>
        </authorList>
    </citation>
    <scope>NUCLEOTIDE SEQUENCE</scope>
    <source>
        <strain evidence="2">DP1</strain>
    </source>
</reference>